<evidence type="ECO:0000313" key="4">
    <source>
        <dbReference type="Proteomes" id="UP000000450"/>
    </source>
</evidence>
<proteinExistence type="predicted"/>
<evidence type="ECO:0008006" key="5">
    <source>
        <dbReference type="Google" id="ProtNLM"/>
    </source>
</evidence>
<dbReference type="EMBL" id="CP001392">
    <property type="protein sequence ID" value="ACM31835.1"/>
    <property type="molecule type" value="Genomic_DNA"/>
</dbReference>
<dbReference type="AlphaFoldDB" id="A0A9J9QES4"/>
<dbReference type="RefSeq" id="WP_012655417.1">
    <property type="nucleotide sequence ID" value="NC_011992.1"/>
</dbReference>
<dbReference type="Proteomes" id="UP000000450">
    <property type="component" value="Chromosome"/>
</dbReference>
<feature type="signal peptide" evidence="2">
    <location>
        <begin position="1"/>
        <end position="23"/>
    </location>
</feature>
<dbReference type="KEGG" id="dia:Dtpsy_0351"/>
<reference evidence="3 4" key="1">
    <citation type="journal article" date="2010" name="J. Bacteriol.">
        <title>Completed genome sequence of the anaerobic iron-oxidizing bacterium Acidovorax ebreus strain TPSY.</title>
        <authorList>
            <person name="Byrne-Bailey K.G."/>
            <person name="Weber K.A."/>
            <person name="Chair A.H."/>
            <person name="Bose S."/>
            <person name="Knox T."/>
            <person name="Spanbauer T.L."/>
            <person name="Chertkov O."/>
            <person name="Coates J.D."/>
        </authorList>
    </citation>
    <scope>NUCLEOTIDE SEQUENCE [LARGE SCALE GENOMIC DNA]</scope>
    <source>
        <strain evidence="3 4">TPSY</strain>
    </source>
</reference>
<accession>A0A9J9QES4</accession>
<organism evidence="3 4">
    <name type="scientific">Acidovorax ebreus (strain TPSY)</name>
    <name type="common">Diaphorobacter sp. (strain TPSY)</name>
    <dbReference type="NCBI Taxonomy" id="535289"/>
    <lineage>
        <taxon>Bacteria</taxon>
        <taxon>Pseudomonadati</taxon>
        <taxon>Pseudomonadota</taxon>
        <taxon>Betaproteobacteria</taxon>
        <taxon>Burkholderiales</taxon>
        <taxon>Comamonadaceae</taxon>
        <taxon>Diaphorobacter</taxon>
    </lineage>
</organism>
<evidence type="ECO:0000256" key="2">
    <source>
        <dbReference type="SAM" id="SignalP"/>
    </source>
</evidence>
<feature type="chain" id="PRO_5039926420" description="Secreted protein" evidence="2">
    <location>
        <begin position="24"/>
        <end position="121"/>
    </location>
</feature>
<evidence type="ECO:0000256" key="1">
    <source>
        <dbReference type="SAM" id="MobiDB-lite"/>
    </source>
</evidence>
<protein>
    <recommendedName>
        <fullName evidence="5">Secreted protein</fullName>
    </recommendedName>
</protein>
<name>A0A9J9QES4_ACIET</name>
<sequence>MALHRFTALLPAALLLCAGAAQAANEVRSQYSSDRAACASVPAESRAACVREAGAAAQAARAGQLSSSDTSIYERNALARCEAFKTPHDRSDCEARVRSSATVSGSVEGGGVLREATTPVQ</sequence>
<feature type="region of interest" description="Disordered" evidence="1">
    <location>
        <begin position="95"/>
        <end position="121"/>
    </location>
</feature>
<keyword evidence="2" id="KW-0732">Signal</keyword>
<gene>
    <name evidence="3" type="ordered locus">Dtpsy_0351</name>
</gene>
<keyword evidence="4" id="KW-1185">Reference proteome</keyword>
<evidence type="ECO:0000313" key="3">
    <source>
        <dbReference type="EMBL" id="ACM31835.1"/>
    </source>
</evidence>